<dbReference type="EMBL" id="GG666461">
    <property type="protein sequence ID" value="EEN68806.1"/>
    <property type="molecule type" value="Genomic_DNA"/>
</dbReference>
<feature type="non-terminal residue" evidence="5">
    <location>
        <position position="1"/>
    </location>
</feature>
<dbReference type="Pfam" id="PF12799">
    <property type="entry name" value="LRR_4"/>
    <property type="match status" value="1"/>
</dbReference>
<dbReference type="SMART" id="SM00369">
    <property type="entry name" value="LRR_TYP"/>
    <property type="match status" value="6"/>
</dbReference>
<evidence type="ECO:0000256" key="1">
    <source>
        <dbReference type="ARBA" id="ARBA00022614"/>
    </source>
</evidence>
<gene>
    <name evidence="5" type="ORF">BRAFLDRAFT_177176</name>
</gene>
<dbReference type="InterPro" id="IPR000483">
    <property type="entry name" value="Cys-rich_flank_reg_C"/>
</dbReference>
<dbReference type="InterPro" id="IPR032675">
    <property type="entry name" value="LRR_dom_sf"/>
</dbReference>
<proteinExistence type="predicted"/>
<dbReference type="SMART" id="SM00365">
    <property type="entry name" value="LRR_SD22"/>
    <property type="match status" value="4"/>
</dbReference>
<evidence type="ECO:0000259" key="4">
    <source>
        <dbReference type="SMART" id="SM00082"/>
    </source>
</evidence>
<sequence>FANLTHIKELYLYSNRITMIPKGTFVKLPGLQVLSLSSNQISMIHPHLVANLKHIERLYLNSNNITMIQEGTFVNLPKLQVLYLSYNQIRIIREHAFVNLPLLKNLYLQNNQLTIQEGVFANLPKLRRLNLRSNNMSTIAPLSFSLLPPNLVIFLGGNPWQCDCKMVPFRLYSAAFPTFKDKIICFQPTKFRGQELTDVNPEELLCTEPTIS</sequence>
<dbReference type="PANTHER" id="PTHR24366:SF170">
    <property type="entry name" value="RE50361P"/>
    <property type="match status" value="1"/>
</dbReference>
<dbReference type="eggNOG" id="KOG4237">
    <property type="taxonomic scope" value="Eukaryota"/>
</dbReference>
<name>C3XT73_BRAFL</name>
<dbReference type="SUPFAM" id="SSF52058">
    <property type="entry name" value="L domain-like"/>
    <property type="match status" value="1"/>
</dbReference>
<evidence type="ECO:0000313" key="5">
    <source>
        <dbReference type="EMBL" id="EEN68806.1"/>
    </source>
</evidence>
<dbReference type="AlphaFoldDB" id="C3XT73"/>
<dbReference type="InterPro" id="IPR003591">
    <property type="entry name" value="Leu-rich_rpt_typical-subtyp"/>
</dbReference>
<dbReference type="InParanoid" id="C3XT73"/>
<dbReference type="Pfam" id="PF13855">
    <property type="entry name" value="LRR_8"/>
    <property type="match status" value="1"/>
</dbReference>
<protein>
    <recommendedName>
        <fullName evidence="4">LRRCT domain-containing protein</fullName>
    </recommendedName>
</protein>
<dbReference type="SMART" id="SM00082">
    <property type="entry name" value="LRRCT"/>
    <property type="match status" value="1"/>
</dbReference>
<dbReference type="InterPro" id="IPR025875">
    <property type="entry name" value="Leu-rich_rpt_4"/>
</dbReference>
<dbReference type="FunFam" id="3.80.10.10:FF:001360">
    <property type="entry name" value="Uncharacterized protein"/>
    <property type="match status" value="1"/>
</dbReference>
<reference evidence="5" key="1">
    <citation type="journal article" date="2008" name="Nature">
        <title>The amphioxus genome and the evolution of the chordate karyotype.</title>
        <authorList>
            <consortium name="US DOE Joint Genome Institute (JGI-PGF)"/>
            <person name="Putnam N.H."/>
            <person name="Butts T."/>
            <person name="Ferrier D.E.K."/>
            <person name="Furlong R.F."/>
            <person name="Hellsten U."/>
            <person name="Kawashima T."/>
            <person name="Robinson-Rechavi M."/>
            <person name="Shoguchi E."/>
            <person name="Terry A."/>
            <person name="Yu J.-K."/>
            <person name="Benito-Gutierrez E.L."/>
            <person name="Dubchak I."/>
            <person name="Garcia-Fernandez J."/>
            <person name="Gibson-Brown J.J."/>
            <person name="Grigoriev I.V."/>
            <person name="Horton A.C."/>
            <person name="de Jong P.J."/>
            <person name="Jurka J."/>
            <person name="Kapitonov V.V."/>
            <person name="Kohara Y."/>
            <person name="Kuroki Y."/>
            <person name="Lindquist E."/>
            <person name="Lucas S."/>
            <person name="Osoegawa K."/>
            <person name="Pennacchio L.A."/>
            <person name="Salamov A.A."/>
            <person name="Satou Y."/>
            <person name="Sauka-Spengler T."/>
            <person name="Schmutz J."/>
            <person name="Shin-I T."/>
            <person name="Toyoda A."/>
            <person name="Bronner-Fraser M."/>
            <person name="Fujiyama A."/>
            <person name="Holland L.Z."/>
            <person name="Holland P.W.H."/>
            <person name="Satoh N."/>
            <person name="Rokhsar D.S."/>
        </authorList>
    </citation>
    <scope>NUCLEOTIDE SEQUENCE [LARGE SCALE GENOMIC DNA]</scope>
    <source>
        <strain evidence="5">S238N-H82</strain>
        <tissue evidence="5">Testes</tissue>
    </source>
</reference>
<feature type="domain" description="LRRCT" evidence="4">
    <location>
        <begin position="158"/>
        <end position="207"/>
    </location>
</feature>
<dbReference type="Gene3D" id="3.80.10.10">
    <property type="entry name" value="Ribonuclease Inhibitor"/>
    <property type="match status" value="1"/>
</dbReference>
<dbReference type="PROSITE" id="PS51450">
    <property type="entry name" value="LRR"/>
    <property type="match status" value="2"/>
</dbReference>
<feature type="non-terminal residue" evidence="5">
    <location>
        <position position="212"/>
    </location>
</feature>
<keyword evidence="1" id="KW-0433">Leucine-rich repeat</keyword>
<dbReference type="InterPro" id="IPR001611">
    <property type="entry name" value="Leu-rich_rpt"/>
</dbReference>
<keyword evidence="2" id="KW-0732">Signal</keyword>
<evidence type="ECO:0000256" key="2">
    <source>
        <dbReference type="ARBA" id="ARBA00022729"/>
    </source>
</evidence>
<dbReference type="PANTHER" id="PTHR24366">
    <property type="entry name" value="IG(IMMUNOGLOBULIN) AND LRR(LEUCINE RICH REPEAT) DOMAINS"/>
    <property type="match status" value="1"/>
</dbReference>
<evidence type="ECO:0000256" key="3">
    <source>
        <dbReference type="ARBA" id="ARBA00022737"/>
    </source>
</evidence>
<dbReference type="Pfam" id="PF00560">
    <property type="entry name" value="LRR_1"/>
    <property type="match status" value="1"/>
</dbReference>
<keyword evidence="3" id="KW-0677">Repeat</keyword>
<organism>
    <name type="scientific">Branchiostoma floridae</name>
    <name type="common">Florida lancelet</name>
    <name type="synonym">Amphioxus</name>
    <dbReference type="NCBI Taxonomy" id="7739"/>
    <lineage>
        <taxon>Eukaryota</taxon>
        <taxon>Metazoa</taxon>
        <taxon>Chordata</taxon>
        <taxon>Cephalochordata</taxon>
        <taxon>Leptocardii</taxon>
        <taxon>Amphioxiformes</taxon>
        <taxon>Branchiostomatidae</taxon>
        <taxon>Branchiostoma</taxon>
    </lineage>
</organism>
<accession>C3XT73</accession>